<dbReference type="InterPro" id="IPR016155">
    <property type="entry name" value="Mopterin_synth/thiamin_S_b"/>
</dbReference>
<dbReference type="Pfam" id="PF02597">
    <property type="entry name" value="ThiS"/>
    <property type="match status" value="1"/>
</dbReference>
<dbReference type="AlphaFoldDB" id="A0A7T5UIB9"/>
<dbReference type="InterPro" id="IPR012675">
    <property type="entry name" value="Beta-grasp_dom_sf"/>
</dbReference>
<name>A0A7T5UIB9_9BACT</name>
<organism evidence="1 2">
    <name type="scientific">Micavibrio aeruginosavorus</name>
    <dbReference type="NCBI Taxonomy" id="349221"/>
    <lineage>
        <taxon>Bacteria</taxon>
        <taxon>Pseudomonadati</taxon>
        <taxon>Bdellovibrionota</taxon>
        <taxon>Bdellovibrionia</taxon>
        <taxon>Bdellovibrionales</taxon>
        <taxon>Pseudobdellovibrionaceae</taxon>
        <taxon>Micavibrio</taxon>
    </lineage>
</organism>
<reference evidence="1 2" key="1">
    <citation type="submission" date="2020-07" db="EMBL/GenBank/DDBJ databases">
        <title>Huge and variable diversity of episymbiotic CPR bacteria and DPANN archaea in groundwater ecosystems.</title>
        <authorList>
            <person name="He C.Y."/>
            <person name="Keren R."/>
            <person name="Whittaker M."/>
            <person name="Farag I.F."/>
            <person name="Doudna J."/>
            <person name="Cate J.H.D."/>
            <person name="Banfield J.F."/>
        </authorList>
    </citation>
    <scope>NUCLEOTIDE SEQUENCE [LARGE SCALE GENOMIC DNA]</scope>
    <source>
        <strain evidence="1">NC_groundwater_70_Ag_B-0.1um_54_66</strain>
    </source>
</reference>
<accession>A0A7T5UIB9</accession>
<evidence type="ECO:0000313" key="2">
    <source>
        <dbReference type="Proteomes" id="UP000595362"/>
    </source>
</evidence>
<proteinExistence type="predicted"/>
<dbReference type="SUPFAM" id="SSF54285">
    <property type="entry name" value="MoaD/ThiS"/>
    <property type="match status" value="1"/>
</dbReference>
<evidence type="ECO:0000313" key="1">
    <source>
        <dbReference type="EMBL" id="QQG37300.1"/>
    </source>
</evidence>
<protein>
    <submittedName>
        <fullName evidence="1">MoaD/ThiS family protein</fullName>
    </submittedName>
</protein>
<dbReference type="Proteomes" id="UP000595362">
    <property type="component" value="Chromosome"/>
</dbReference>
<dbReference type="EMBL" id="CP066681">
    <property type="protein sequence ID" value="QQG37300.1"/>
    <property type="molecule type" value="Genomic_DNA"/>
</dbReference>
<dbReference type="InterPro" id="IPR003749">
    <property type="entry name" value="ThiS/MoaD-like"/>
</dbReference>
<gene>
    <name evidence="1" type="ORF">HYS17_05945</name>
</gene>
<dbReference type="Gene3D" id="3.10.20.30">
    <property type="match status" value="1"/>
</dbReference>
<sequence length="83" mass="8908">MKQVTVNVRLYGGFRKYKDSVDLSIPAGTPVSAVKESLCQALGPQSRDLIMDSVVANDQTILPQGYVIEGDMRLSILPPVCGG</sequence>